<dbReference type="Pfam" id="PF13676">
    <property type="entry name" value="TIR_2"/>
    <property type="match status" value="1"/>
</dbReference>
<gene>
    <name evidence="2" type="ORF">GCM10009544_24050</name>
</gene>
<proteinExistence type="predicted"/>
<dbReference type="Proteomes" id="UP001499895">
    <property type="component" value="Unassembled WGS sequence"/>
</dbReference>
<accession>A0ABN0ZVS5</accession>
<organism evidence="2 3">
    <name type="scientific">Streptomyces stramineus</name>
    <dbReference type="NCBI Taxonomy" id="173861"/>
    <lineage>
        <taxon>Bacteria</taxon>
        <taxon>Bacillati</taxon>
        <taxon>Actinomycetota</taxon>
        <taxon>Actinomycetes</taxon>
        <taxon>Kitasatosporales</taxon>
        <taxon>Streptomycetaceae</taxon>
        <taxon>Streptomyces</taxon>
    </lineage>
</organism>
<evidence type="ECO:0000313" key="3">
    <source>
        <dbReference type="Proteomes" id="UP001499895"/>
    </source>
</evidence>
<sequence>MSTWHASPSSDWTIGGSLIAGHGGGIGEFGASYAVDLSTDPILNGRITAEMRLTSPHGTGAGLVCRADTDWTFLSFHTAPEGPDDPGTVARIGVFREGVLTPIASLPEPVELSRGYNRFSLEFFSGHVRGEIRAGGRTYELHANCPHLPFPGRVGVVKFYGTGVLIKSVSAERTEMPFAAPQQERADGEFPYDVFLCHSHEDAEEVHRIAERLEDSKIRCWLDVKEINFGDAVTEKIEAGLQGSRYVLPCISENLSRSGWTRAEYGGVLNAQFSGPSRRKVIPLMLEQVAEDEIPLLIRDLRRVSSANQVEFGAFIDFLISR</sequence>
<name>A0ABN0ZVS5_9ACTN</name>
<reference evidence="2 3" key="1">
    <citation type="journal article" date="2019" name="Int. J. Syst. Evol. Microbiol.">
        <title>The Global Catalogue of Microorganisms (GCM) 10K type strain sequencing project: providing services to taxonomists for standard genome sequencing and annotation.</title>
        <authorList>
            <consortium name="The Broad Institute Genomics Platform"/>
            <consortium name="The Broad Institute Genome Sequencing Center for Infectious Disease"/>
            <person name="Wu L."/>
            <person name="Ma J."/>
        </authorList>
    </citation>
    <scope>NUCLEOTIDE SEQUENCE [LARGE SCALE GENOMIC DNA]</scope>
    <source>
        <strain evidence="2 3">JCM 10649</strain>
    </source>
</reference>
<keyword evidence="3" id="KW-1185">Reference proteome</keyword>
<dbReference type="SUPFAM" id="SSF52200">
    <property type="entry name" value="Toll/Interleukin receptor TIR domain"/>
    <property type="match status" value="1"/>
</dbReference>
<dbReference type="InterPro" id="IPR000157">
    <property type="entry name" value="TIR_dom"/>
</dbReference>
<feature type="domain" description="TIR" evidence="1">
    <location>
        <begin position="190"/>
        <end position="320"/>
    </location>
</feature>
<dbReference type="Gene3D" id="3.40.50.10140">
    <property type="entry name" value="Toll/interleukin-1 receptor homology (TIR) domain"/>
    <property type="match status" value="1"/>
</dbReference>
<evidence type="ECO:0000259" key="1">
    <source>
        <dbReference type="PROSITE" id="PS50104"/>
    </source>
</evidence>
<comment type="caution">
    <text evidence="2">The sequence shown here is derived from an EMBL/GenBank/DDBJ whole genome shotgun (WGS) entry which is preliminary data.</text>
</comment>
<protein>
    <recommendedName>
        <fullName evidence="1">TIR domain-containing protein</fullName>
    </recommendedName>
</protein>
<dbReference type="RefSeq" id="WP_344089526.1">
    <property type="nucleotide sequence ID" value="NZ_BAAAHB010000019.1"/>
</dbReference>
<dbReference type="InterPro" id="IPR035897">
    <property type="entry name" value="Toll_tir_struct_dom_sf"/>
</dbReference>
<dbReference type="EMBL" id="BAAAHB010000019">
    <property type="protein sequence ID" value="GAA0460663.1"/>
    <property type="molecule type" value="Genomic_DNA"/>
</dbReference>
<evidence type="ECO:0000313" key="2">
    <source>
        <dbReference type="EMBL" id="GAA0460663.1"/>
    </source>
</evidence>
<dbReference type="PROSITE" id="PS50104">
    <property type="entry name" value="TIR"/>
    <property type="match status" value="1"/>
</dbReference>